<sequence length="62" mass="7377">MKKYEYMVIYSFGQGIGRIQITTLKLIENYDDVETLDKIIREHNGIDNAFAIDFKLLREYTE</sequence>
<name>A0A6M0RCS2_9CLOT</name>
<organism evidence="1 2">
    <name type="scientific">Clostridium niameyense</name>
    <dbReference type="NCBI Taxonomy" id="1622073"/>
    <lineage>
        <taxon>Bacteria</taxon>
        <taxon>Bacillati</taxon>
        <taxon>Bacillota</taxon>
        <taxon>Clostridia</taxon>
        <taxon>Eubacteriales</taxon>
        <taxon>Clostridiaceae</taxon>
        <taxon>Clostridium</taxon>
    </lineage>
</organism>
<reference evidence="1 2" key="1">
    <citation type="submission" date="2019-04" db="EMBL/GenBank/DDBJ databases">
        <title>Genome sequencing of Clostridium botulinum Groups I-IV and Clostridium butyricum.</title>
        <authorList>
            <person name="Brunt J."/>
            <person name="Van Vliet A.H.M."/>
            <person name="Stringer S.C."/>
            <person name="Carter A.T."/>
            <person name="Peck M.W."/>
        </authorList>
    </citation>
    <scope>NUCLEOTIDE SEQUENCE [LARGE SCALE GENOMIC DNA]</scope>
    <source>
        <strain evidence="1 2">IFR 18/094</strain>
    </source>
</reference>
<comment type="caution">
    <text evidence="1">The sequence shown here is derived from an EMBL/GenBank/DDBJ whole genome shotgun (WGS) entry which is preliminary data.</text>
</comment>
<proteinExistence type="predicted"/>
<evidence type="ECO:0000313" key="1">
    <source>
        <dbReference type="EMBL" id="NEZ48034.1"/>
    </source>
</evidence>
<dbReference type="RefSeq" id="WP_163250061.1">
    <property type="nucleotide sequence ID" value="NZ_SXDP01000028.1"/>
</dbReference>
<dbReference type="Proteomes" id="UP000473885">
    <property type="component" value="Unassembled WGS sequence"/>
</dbReference>
<evidence type="ECO:0000313" key="2">
    <source>
        <dbReference type="Proteomes" id="UP000473885"/>
    </source>
</evidence>
<keyword evidence="2" id="KW-1185">Reference proteome</keyword>
<gene>
    <name evidence="1" type="ORF">FDF74_12770</name>
</gene>
<accession>A0A6M0RCS2</accession>
<dbReference type="EMBL" id="SXDP01000028">
    <property type="protein sequence ID" value="NEZ48034.1"/>
    <property type="molecule type" value="Genomic_DNA"/>
</dbReference>
<dbReference type="AlphaFoldDB" id="A0A6M0RCS2"/>
<protein>
    <submittedName>
        <fullName evidence="1">Uncharacterized protein</fullName>
    </submittedName>
</protein>